<keyword evidence="18" id="KW-1185">Reference proteome</keyword>
<comment type="pathway">
    <text evidence="1 15">Cofactor biosynthesis; adenosylcobalamin biosynthesis; adenosylcobalamin from cob(II)yrinate a,c-diamide: step 2/7.</text>
</comment>
<gene>
    <name evidence="17" type="ORF">BG261_09745</name>
</gene>
<protein>
    <recommendedName>
        <fullName evidence="5 15">Corrinoid adenosyltransferase</fullName>
        <ecNumber evidence="4 15">2.5.1.17</ecNumber>
    </recommendedName>
    <alternativeName>
        <fullName evidence="10 15">Cob(II)alamin adenosyltransferase</fullName>
    </alternativeName>
    <alternativeName>
        <fullName evidence="12 15">Cob(II)yrinic acid a,c-diamide adenosyltransferase</fullName>
    </alternativeName>
    <alternativeName>
        <fullName evidence="11 15">Cobinamide/cobalamin adenosyltransferase</fullName>
    </alternativeName>
</protein>
<proteinExistence type="inferred from homology"/>
<evidence type="ECO:0000256" key="11">
    <source>
        <dbReference type="ARBA" id="ARBA00033334"/>
    </source>
</evidence>
<evidence type="ECO:0000256" key="1">
    <source>
        <dbReference type="ARBA" id="ARBA00005121"/>
    </source>
</evidence>
<dbReference type="PANTHER" id="PTHR12213">
    <property type="entry name" value="CORRINOID ADENOSYLTRANSFERASE"/>
    <property type="match status" value="1"/>
</dbReference>
<dbReference type="RefSeq" id="WP_070791584.1">
    <property type="nucleotide sequence ID" value="NZ_MKIR01000004.1"/>
</dbReference>
<accession>A0A1E8GP06</accession>
<comment type="catalytic activity">
    <reaction evidence="13 15">
        <text>2 cob(II)yrinate a,c diamide + reduced [electron-transfer flavoprotein] + 2 ATP = 2 adenosylcob(III)yrinate a,c-diamide + 2 triphosphate + oxidized [electron-transfer flavoprotein] + 3 H(+)</text>
        <dbReference type="Rhea" id="RHEA:11528"/>
        <dbReference type="Rhea" id="RHEA-COMP:10685"/>
        <dbReference type="Rhea" id="RHEA-COMP:10686"/>
        <dbReference type="ChEBI" id="CHEBI:15378"/>
        <dbReference type="ChEBI" id="CHEBI:18036"/>
        <dbReference type="ChEBI" id="CHEBI:30616"/>
        <dbReference type="ChEBI" id="CHEBI:57692"/>
        <dbReference type="ChEBI" id="CHEBI:58307"/>
        <dbReference type="ChEBI" id="CHEBI:58503"/>
        <dbReference type="ChEBI" id="CHEBI:58537"/>
        <dbReference type="EC" id="2.5.1.17"/>
    </reaction>
</comment>
<evidence type="ECO:0000259" key="16">
    <source>
        <dbReference type="Pfam" id="PF01923"/>
    </source>
</evidence>
<dbReference type="GO" id="GO:0009236">
    <property type="term" value="P:cobalamin biosynthetic process"/>
    <property type="evidence" value="ECO:0007669"/>
    <property type="project" value="UniProtKB-UniRule"/>
</dbReference>
<dbReference type="FunFam" id="1.20.1200.10:FF:000001">
    <property type="entry name" value="Cob(I)yrinic acid a,c-diamide adenosyltransferase"/>
    <property type="match status" value="1"/>
</dbReference>
<evidence type="ECO:0000256" key="9">
    <source>
        <dbReference type="ARBA" id="ARBA00022840"/>
    </source>
</evidence>
<dbReference type="NCBIfam" id="TIGR00636">
    <property type="entry name" value="PduO_Nterm"/>
    <property type="match status" value="1"/>
</dbReference>
<evidence type="ECO:0000256" key="6">
    <source>
        <dbReference type="ARBA" id="ARBA00022573"/>
    </source>
</evidence>
<evidence type="ECO:0000256" key="5">
    <source>
        <dbReference type="ARBA" id="ARBA00020963"/>
    </source>
</evidence>
<comment type="caution">
    <text evidence="17">The sequence shown here is derived from an EMBL/GenBank/DDBJ whole genome shotgun (WGS) entry which is preliminary data.</text>
</comment>
<dbReference type="STRING" id="1859473.BG261_09745"/>
<comment type="catalytic activity">
    <reaction evidence="14 15">
        <text>2 cob(II)alamin + reduced [electron-transfer flavoprotein] + 2 ATP = 2 adenosylcob(III)alamin + 2 triphosphate + oxidized [electron-transfer flavoprotein] + 3 H(+)</text>
        <dbReference type="Rhea" id="RHEA:28671"/>
        <dbReference type="Rhea" id="RHEA-COMP:10685"/>
        <dbReference type="Rhea" id="RHEA-COMP:10686"/>
        <dbReference type="ChEBI" id="CHEBI:15378"/>
        <dbReference type="ChEBI" id="CHEBI:16304"/>
        <dbReference type="ChEBI" id="CHEBI:18036"/>
        <dbReference type="ChEBI" id="CHEBI:18408"/>
        <dbReference type="ChEBI" id="CHEBI:30616"/>
        <dbReference type="ChEBI" id="CHEBI:57692"/>
        <dbReference type="ChEBI" id="CHEBI:58307"/>
        <dbReference type="EC" id="2.5.1.17"/>
    </reaction>
</comment>
<sequence length="184" mass="21335">MKIYTKSGDKGTTSIIGGERVRKDSPRVSAYGSVDEFNSYIGVILSDMPYYRDVRAELEEIQQILFDCGTDLATPNASRGYRMSETYTRWLEKRIDYYSENTPEITEFILPGGSPLAAKLHYARAMVRRVEREVVSLQNLSEINDEVVKFLNRLSDYFYALARYVNNRDGKKDISYRRNIKVFH</sequence>
<dbReference type="EC" id="2.5.1.17" evidence="4 15"/>
<evidence type="ECO:0000313" key="18">
    <source>
        <dbReference type="Proteomes" id="UP000178622"/>
    </source>
</evidence>
<dbReference type="GO" id="GO:0005524">
    <property type="term" value="F:ATP binding"/>
    <property type="evidence" value="ECO:0007669"/>
    <property type="project" value="UniProtKB-UniRule"/>
</dbReference>
<evidence type="ECO:0000256" key="15">
    <source>
        <dbReference type="RuleBase" id="RU366026"/>
    </source>
</evidence>
<evidence type="ECO:0000256" key="7">
    <source>
        <dbReference type="ARBA" id="ARBA00022679"/>
    </source>
</evidence>
<dbReference type="OrthoDB" id="9778896at2"/>
<dbReference type="UniPathway" id="UPA00148">
    <property type="reaction ID" value="UER00233"/>
</dbReference>
<dbReference type="PANTHER" id="PTHR12213:SF0">
    <property type="entry name" value="CORRINOID ADENOSYLTRANSFERASE MMAB"/>
    <property type="match status" value="1"/>
</dbReference>
<keyword evidence="8 15" id="KW-0547">Nucleotide-binding</keyword>
<evidence type="ECO:0000256" key="2">
    <source>
        <dbReference type="ARBA" id="ARBA00007487"/>
    </source>
</evidence>
<dbReference type="GO" id="GO:0008817">
    <property type="term" value="F:corrinoid adenosyltransferase activity"/>
    <property type="evidence" value="ECO:0007669"/>
    <property type="project" value="UniProtKB-UniRule"/>
</dbReference>
<keyword evidence="9 15" id="KW-0067">ATP-binding</keyword>
<organism evidence="17 18">
    <name type="scientific">Floricoccus tropicus</name>
    <dbReference type="NCBI Taxonomy" id="1859473"/>
    <lineage>
        <taxon>Bacteria</taxon>
        <taxon>Bacillati</taxon>
        <taxon>Bacillota</taxon>
        <taxon>Bacilli</taxon>
        <taxon>Lactobacillales</taxon>
        <taxon>Streptococcaceae</taxon>
        <taxon>Floricoccus</taxon>
    </lineage>
</organism>
<comment type="similarity">
    <text evidence="2 15">Belongs to the Cob(I)alamin adenosyltransferase family.</text>
</comment>
<dbReference type="Gene3D" id="1.20.1200.10">
    <property type="entry name" value="Cobalamin adenosyltransferase-like"/>
    <property type="match status" value="1"/>
</dbReference>
<dbReference type="Pfam" id="PF01923">
    <property type="entry name" value="Cob_adeno_trans"/>
    <property type="match status" value="1"/>
</dbReference>
<dbReference type="Proteomes" id="UP000178622">
    <property type="component" value="Unassembled WGS sequence"/>
</dbReference>
<dbReference type="InterPro" id="IPR016030">
    <property type="entry name" value="CblAdoTrfase-like"/>
</dbReference>
<evidence type="ECO:0000256" key="3">
    <source>
        <dbReference type="ARBA" id="ARBA00011233"/>
    </source>
</evidence>
<name>A0A1E8GP06_9LACT</name>
<reference evidence="18" key="1">
    <citation type="submission" date="2016-09" db="EMBL/GenBank/DDBJ databases">
        <title>Draft genome sequence of a novel species of the family Streptococcaceae isolated from flowers.</title>
        <authorList>
            <person name="Chuah L.-O."/>
            <person name="Yap K.-P."/>
            <person name="Thong K.L."/>
            <person name="Liong M.T."/>
            <person name="Ahmad R."/>
            <person name="Rusul G."/>
        </authorList>
    </citation>
    <scope>NUCLEOTIDE SEQUENCE [LARGE SCALE GENOMIC DNA]</scope>
    <source>
        <strain evidence="18">DF1</strain>
    </source>
</reference>
<feature type="domain" description="Cobalamin adenosyltransferase-like" evidence="16">
    <location>
        <begin position="3"/>
        <end position="165"/>
    </location>
</feature>
<evidence type="ECO:0000256" key="8">
    <source>
        <dbReference type="ARBA" id="ARBA00022741"/>
    </source>
</evidence>
<evidence type="ECO:0000256" key="4">
    <source>
        <dbReference type="ARBA" id="ARBA00012454"/>
    </source>
</evidence>
<evidence type="ECO:0000256" key="10">
    <source>
        <dbReference type="ARBA" id="ARBA00031529"/>
    </source>
</evidence>
<keyword evidence="6 15" id="KW-0169">Cobalamin biosynthesis</keyword>
<evidence type="ECO:0000256" key="13">
    <source>
        <dbReference type="ARBA" id="ARBA00048555"/>
    </source>
</evidence>
<dbReference type="SUPFAM" id="SSF89028">
    <property type="entry name" value="Cobalamin adenosyltransferase-like"/>
    <property type="match status" value="1"/>
</dbReference>
<dbReference type="InterPro" id="IPR036451">
    <property type="entry name" value="CblAdoTrfase-like_sf"/>
</dbReference>
<evidence type="ECO:0000256" key="14">
    <source>
        <dbReference type="ARBA" id="ARBA00048692"/>
    </source>
</evidence>
<keyword evidence="7 15" id="KW-0808">Transferase</keyword>
<dbReference type="EMBL" id="MKIR01000004">
    <property type="protein sequence ID" value="OFI49917.1"/>
    <property type="molecule type" value="Genomic_DNA"/>
</dbReference>
<evidence type="ECO:0000313" key="17">
    <source>
        <dbReference type="EMBL" id="OFI49917.1"/>
    </source>
</evidence>
<comment type="subunit">
    <text evidence="3">Homotrimer.</text>
</comment>
<evidence type="ECO:0000256" key="12">
    <source>
        <dbReference type="ARBA" id="ARBA00033354"/>
    </source>
</evidence>
<dbReference type="InterPro" id="IPR029499">
    <property type="entry name" value="PduO-typ"/>
</dbReference>
<dbReference type="AlphaFoldDB" id="A0A1E8GP06"/>